<evidence type="ECO:0000256" key="2">
    <source>
        <dbReference type="SAM" id="SignalP"/>
    </source>
</evidence>
<protein>
    <recommendedName>
        <fullName evidence="3">Yeast cell wall synthesis Kre9/Knh1-like N-terminal domain-containing protein</fullName>
    </recommendedName>
</protein>
<feature type="chain" id="PRO_5002158789" description="Yeast cell wall synthesis Kre9/Knh1-like N-terminal domain-containing protein" evidence="2">
    <location>
        <begin position="17"/>
        <end position="135"/>
    </location>
</feature>
<evidence type="ECO:0000313" key="4">
    <source>
        <dbReference type="EMBL" id="KIL70202.1"/>
    </source>
</evidence>
<evidence type="ECO:0000259" key="3">
    <source>
        <dbReference type="Pfam" id="PF10342"/>
    </source>
</evidence>
<accession>A0A0C2X785</accession>
<dbReference type="InterPro" id="IPR052479">
    <property type="entry name" value="GPI-anchor_Adhesion_Reg"/>
</dbReference>
<dbReference type="Proteomes" id="UP000054549">
    <property type="component" value="Unassembled WGS sequence"/>
</dbReference>
<dbReference type="InterPro" id="IPR018466">
    <property type="entry name" value="Kre9/Knh1-like_N"/>
</dbReference>
<evidence type="ECO:0000313" key="5">
    <source>
        <dbReference type="Proteomes" id="UP000054549"/>
    </source>
</evidence>
<organism evidence="4 5">
    <name type="scientific">Amanita muscaria (strain Koide BX008)</name>
    <dbReference type="NCBI Taxonomy" id="946122"/>
    <lineage>
        <taxon>Eukaryota</taxon>
        <taxon>Fungi</taxon>
        <taxon>Dikarya</taxon>
        <taxon>Basidiomycota</taxon>
        <taxon>Agaricomycotina</taxon>
        <taxon>Agaricomycetes</taxon>
        <taxon>Agaricomycetidae</taxon>
        <taxon>Agaricales</taxon>
        <taxon>Pluteineae</taxon>
        <taxon>Amanitaceae</taxon>
        <taxon>Amanita</taxon>
    </lineage>
</organism>
<dbReference type="PANTHER" id="PTHR35185">
    <property type="entry name" value="SERINE/THREONINE-RICH PROTEIN ADG2-RELATED"/>
    <property type="match status" value="1"/>
</dbReference>
<dbReference type="STRING" id="946122.A0A0C2X785"/>
<feature type="domain" description="Yeast cell wall synthesis Kre9/Knh1-like N-terminal" evidence="3">
    <location>
        <begin position="21"/>
        <end position="116"/>
    </location>
</feature>
<proteinExistence type="predicted"/>
<dbReference type="AlphaFoldDB" id="A0A0C2X785"/>
<dbReference type="PANTHER" id="PTHR35185:SF1">
    <property type="entry name" value="UPF0619 GPI-ANCHORED MEMBRANE PROTEIN C1322.10"/>
    <property type="match status" value="1"/>
</dbReference>
<name>A0A0C2X785_AMAMK</name>
<reference evidence="4 5" key="1">
    <citation type="submission" date="2014-04" db="EMBL/GenBank/DDBJ databases">
        <title>Evolutionary Origins and Diversification of the Mycorrhizal Mutualists.</title>
        <authorList>
            <consortium name="DOE Joint Genome Institute"/>
            <consortium name="Mycorrhizal Genomics Consortium"/>
            <person name="Kohler A."/>
            <person name="Kuo A."/>
            <person name="Nagy L.G."/>
            <person name="Floudas D."/>
            <person name="Copeland A."/>
            <person name="Barry K.W."/>
            <person name="Cichocki N."/>
            <person name="Veneault-Fourrey C."/>
            <person name="LaButti K."/>
            <person name="Lindquist E.A."/>
            <person name="Lipzen A."/>
            <person name="Lundell T."/>
            <person name="Morin E."/>
            <person name="Murat C."/>
            <person name="Riley R."/>
            <person name="Ohm R."/>
            <person name="Sun H."/>
            <person name="Tunlid A."/>
            <person name="Henrissat B."/>
            <person name="Grigoriev I.V."/>
            <person name="Hibbett D.S."/>
            <person name="Martin F."/>
        </authorList>
    </citation>
    <scope>NUCLEOTIDE SEQUENCE [LARGE SCALE GENOMIC DNA]</scope>
    <source>
        <strain evidence="4 5">Koide BX008</strain>
    </source>
</reference>
<dbReference type="HOGENOM" id="CLU_088618_3_1_1"/>
<evidence type="ECO:0000256" key="1">
    <source>
        <dbReference type="ARBA" id="ARBA00022729"/>
    </source>
</evidence>
<keyword evidence="1 2" id="KW-0732">Signal</keyword>
<dbReference type="InParanoid" id="A0A0C2X785"/>
<keyword evidence="5" id="KW-1185">Reference proteome</keyword>
<feature type="signal peptide" evidence="2">
    <location>
        <begin position="1"/>
        <end position="16"/>
    </location>
</feature>
<dbReference type="OrthoDB" id="5316007at2759"/>
<gene>
    <name evidence="4" type="ORF">M378DRAFT_67439</name>
</gene>
<dbReference type="Pfam" id="PF10342">
    <property type="entry name" value="Kre9_KNH"/>
    <property type="match status" value="1"/>
</dbReference>
<sequence>MRSLSVLFLLAASALGYQIMSPNSAKGWTNSGPQLATWQRVDTDASNFTALLVNENHNVLTEGSQVLSALVDGSSLSINFYAPSAGWPLGDGFRLNFVKDVTDPNTIYAQSDEFTIKAVEQPKSSTSSPPLVPTP</sequence>
<dbReference type="EMBL" id="KN818224">
    <property type="protein sequence ID" value="KIL70202.1"/>
    <property type="molecule type" value="Genomic_DNA"/>
</dbReference>